<evidence type="ECO:0000313" key="1">
    <source>
        <dbReference type="EMBL" id="MFC3207397.1"/>
    </source>
</evidence>
<name>A0ABV7KCS0_9HYPH</name>
<protein>
    <submittedName>
        <fullName evidence="1">Twin-arginine translocation signal domain-containing protein</fullName>
    </submittedName>
</protein>
<accession>A0ABV7KCS0</accession>
<comment type="caution">
    <text evidence="1">The sequence shown here is derived from an EMBL/GenBank/DDBJ whole genome shotgun (WGS) entry which is preliminary data.</text>
</comment>
<dbReference type="InterPro" id="IPR006311">
    <property type="entry name" value="TAT_signal"/>
</dbReference>
<proteinExistence type="predicted"/>
<dbReference type="EMBL" id="JBHRTK010000013">
    <property type="protein sequence ID" value="MFC3207397.1"/>
    <property type="molecule type" value="Genomic_DNA"/>
</dbReference>
<dbReference type="Proteomes" id="UP001595583">
    <property type="component" value="Unassembled WGS sequence"/>
</dbReference>
<dbReference type="RefSeq" id="WP_378221628.1">
    <property type="nucleotide sequence ID" value="NZ_JBHRTK010000013.1"/>
</dbReference>
<sequence>MSITRRIFLRHTASAGVVAAVAAPVAAAEAEITPRKKALWHLRELERLAKVDGASNVVVQVIGSYTGNEDCRCLGIHYSGRLMDNKGMFAPKGGES</sequence>
<keyword evidence="2" id="KW-1185">Reference proteome</keyword>
<dbReference type="InterPro" id="IPR019546">
    <property type="entry name" value="TAT_signal_bac_arc"/>
</dbReference>
<organism evidence="1 2">
    <name type="scientific">Aquamicrobium soli</name>
    <dbReference type="NCBI Taxonomy" id="1811518"/>
    <lineage>
        <taxon>Bacteria</taxon>
        <taxon>Pseudomonadati</taxon>
        <taxon>Pseudomonadota</taxon>
        <taxon>Alphaproteobacteria</taxon>
        <taxon>Hyphomicrobiales</taxon>
        <taxon>Phyllobacteriaceae</taxon>
        <taxon>Aquamicrobium</taxon>
    </lineage>
</organism>
<dbReference type="PROSITE" id="PS51318">
    <property type="entry name" value="TAT"/>
    <property type="match status" value="1"/>
</dbReference>
<gene>
    <name evidence="1" type="ORF">ACFOHJ_14315</name>
</gene>
<dbReference type="NCBIfam" id="TIGR01409">
    <property type="entry name" value="TAT_signal_seq"/>
    <property type="match status" value="1"/>
</dbReference>
<evidence type="ECO:0000313" key="2">
    <source>
        <dbReference type="Proteomes" id="UP001595583"/>
    </source>
</evidence>
<reference evidence="2" key="1">
    <citation type="journal article" date="2019" name="Int. J. Syst. Evol. Microbiol.">
        <title>The Global Catalogue of Microorganisms (GCM) 10K type strain sequencing project: providing services to taxonomists for standard genome sequencing and annotation.</title>
        <authorList>
            <consortium name="The Broad Institute Genomics Platform"/>
            <consortium name="The Broad Institute Genome Sequencing Center for Infectious Disease"/>
            <person name="Wu L."/>
            <person name="Ma J."/>
        </authorList>
    </citation>
    <scope>NUCLEOTIDE SEQUENCE [LARGE SCALE GENOMIC DNA]</scope>
    <source>
        <strain evidence="2">KCTC 52165</strain>
    </source>
</reference>